<feature type="domain" description="NACHT" evidence="5">
    <location>
        <begin position="387"/>
        <end position="608"/>
    </location>
</feature>
<keyword evidence="7" id="KW-1185">Reference proteome</keyword>
<dbReference type="PROSITE" id="PS50294">
    <property type="entry name" value="WD_REPEATS_REGION"/>
    <property type="match status" value="1"/>
</dbReference>
<evidence type="ECO:0000256" key="3">
    <source>
        <dbReference type="PROSITE-ProRule" id="PRU00221"/>
    </source>
</evidence>
<dbReference type="InterPro" id="IPR001680">
    <property type="entry name" value="WD40_rpt"/>
</dbReference>
<reference evidence="6" key="1">
    <citation type="submission" date="2021-03" db="EMBL/GenBank/DDBJ databases">
        <title>Comparative genomics and phylogenomic investigation of the class Geoglossomycetes provide insights into ecological specialization and systematics.</title>
        <authorList>
            <person name="Melie T."/>
            <person name="Pirro S."/>
            <person name="Miller A.N."/>
            <person name="Quandt A."/>
        </authorList>
    </citation>
    <scope>NUCLEOTIDE SEQUENCE</scope>
    <source>
        <strain evidence="6">CAQ_001_2017</strain>
    </source>
</reference>
<dbReference type="InterPro" id="IPR019775">
    <property type="entry name" value="WD40_repeat_CS"/>
</dbReference>
<dbReference type="Gene3D" id="3.40.50.1820">
    <property type="entry name" value="alpha/beta hydrolase"/>
    <property type="match status" value="1"/>
</dbReference>
<organism evidence="6 7">
    <name type="scientific">Trichoglossum hirsutum</name>
    <dbReference type="NCBI Taxonomy" id="265104"/>
    <lineage>
        <taxon>Eukaryota</taxon>
        <taxon>Fungi</taxon>
        <taxon>Dikarya</taxon>
        <taxon>Ascomycota</taxon>
        <taxon>Pezizomycotina</taxon>
        <taxon>Geoglossomycetes</taxon>
        <taxon>Geoglossales</taxon>
        <taxon>Geoglossaceae</taxon>
        <taxon>Trichoglossum</taxon>
    </lineage>
</organism>
<protein>
    <recommendedName>
        <fullName evidence="5">NACHT domain-containing protein</fullName>
    </recommendedName>
</protein>
<dbReference type="FunFam" id="3.40.50.300:FF:001638">
    <property type="entry name" value="NACHT and WD40 domain protein"/>
    <property type="match status" value="1"/>
</dbReference>
<feature type="non-terminal residue" evidence="6">
    <location>
        <position position="1"/>
    </location>
</feature>
<dbReference type="Gene3D" id="3.40.50.300">
    <property type="entry name" value="P-loop containing nucleotide triphosphate hydrolases"/>
    <property type="match status" value="1"/>
</dbReference>
<dbReference type="Pfam" id="PF24883">
    <property type="entry name" value="NPHP3_N"/>
    <property type="match status" value="1"/>
</dbReference>
<evidence type="ECO:0000259" key="5">
    <source>
        <dbReference type="PROSITE" id="PS50837"/>
    </source>
</evidence>
<dbReference type="Gene3D" id="2.130.10.10">
    <property type="entry name" value="YVTN repeat-like/Quinoprotein amine dehydrogenase"/>
    <property type="match status" value="1"/>
</dbReference>
<dbReference type="PROSITE" id="PS50082">
    <property type="entry name" value="WD_REPEATS_2"/>
    <property type="match status" value="1"/>
</dbReference>
<dbReference type="Pfam" id="PF00400">
    <property type="entry name" value="WD40"/>
    <property type="match status" value="1"/>
</dbReference>
<dbReference type="InterPro" id="IPR029058">
    <property type="entry name" value="AB_hydrolase_fold"/>
</dbReference>
<dbReference type="InterPro" id="IPR036322">
    <property type="entry name" value="WD40_repeat_dom_sf"/>
</dbReference>
<accession>A0A9P8IGE0</accession>
<dbReference type="AlphaFoldDB" id="A0A9P8IGE0"/>
<comment type="caution">
    <text evidence="6">The sequence shown here is derived from an EMBL/GenBank/DDBJ whole genome shotgun (WGS) entry which is preliminary data.</text>
</comment>
<feature type="repeat" description="WD" evidence="3">
    <location>
        <begin position="916"/>
        <end position="957"/>
    </location>
</feature>
<dbReference type="SMART" id="SM00320">
    <property type="entry name" value="WD40"/>
    <property type="match status" value="2"/>
</dbReference>
<evidence type="ECO:0000256" key="4">
    <source>
        <dbReference type="SAM" id="MobiDB-lite"/>
    </source>
</evidence>
<evidence type="ECO:0000256" key="1">
    <source>
        <dbReference type="ARBA" id="ARBA00022574"/>
    </source>
</evidence>
<dbReference type="PANTHER" id="PTHR10039:SF14">
    <property type="entry name" value="NACHT DOMAIN-CONTAINING PROTEIN"/>
    <property type="match status" value="1"/>
</dbReference>
<feature type="compositionally biased region" description="Acidic residues" evidence="4">
    <location>
        <begin position="60"/>
        <end position="69"/>
    </location>
</feature>
<dbReference type="InterPro" id="IPR007111">
    <property type="entry name" value="NACHT_NTPase"/>
</dbReference>
<dbReference type="PROSITE" id="PS50837">
    <property type="entry name" value="NACHT"/>
    <property type="match status" value="1"/>
</dbReference>
<dbReference type="SUPFAM" id="SSF52540">
    <property type="entry name" value="P-loop containing nucleoside triphosphate hydrolases"/>
    <property type="match status" value="1"/>
</dbReference>
<evidence type="ECO:0000313" key="6">
    <source>
        <dbReference type="EMBL" id="KAH0551763.1"/>
    </source>
</evidence>
<feature type="region of interest" description="Disordered" evidence="4">
    <location>
        <begin position="51"/>
        <end position="82"/>
    </location>
</feature>
<dbReference type="SUPFAM" id="SSF50978">
    <property type="entry name" value="WD40 repeat-like"/>
    <property type="match status" value="1"/>
</dbReference>
<keyword evidence="2" id="KW-0677">Repeat</keyword>
<keyword evidence="1 3" id="KW-0853">WD repeat</keyword>
<dbReference type="PROSITE" id="PS00678">
    <property type="entry name" value="WD_REPEATS_1"/>
    <property type="match status" value="1"/>
</dbReference>
<evidence type="ECO:0000313" key="7">
    <source>
        <dbReference type="Proteomes" id="UP000750711"/>
    </source>
</evidence>
<dbReference type="EMBL" id="JAGHQM010001789">
    <property type="protein sequence ID" value="KAH0551763.1"/>
    <property type="molecule type" value="Genomic_DNA"/>
</dbReference>
<dbReference type="InterPro" id="IPR027417">
    <property type="entry name" value="P-loop_NTPase"/>
</dbReference>
<evidence type="ECO:0000256" key="2">
    <source>
        <dbReference type="ARBA" id="ARBA00022737"/>
    </source>
</evidence>
<proteinExistence type="predicted"/>
<dbReference type="Proteomes" id="UP000750711">
    <property type="component" value="Unassembled WGS sequence"/>
</dbReference>
<dbReference type="InterPro" id="IPR056884">
    <property type="entry name" value="NPHP3-like_N"/>
</dbReference>
<dbReference type="SUPFAM" id="SSF53474">
    <property type="entry name" value="alpha/beta-Hydrolases"/>
    <property type="match status" value="1"/>
</dbReference>
<name>A0A9P8IGE0_9PEZI</name>
<dbReference type="PANTHER" id="PTHR10039">
    <property type="entry name" value="AMELOGENIN"/>
    <property type="match status" value="1"/>
</dbReference>
<sequence>IVFVHGLQGHPQDTWTYKLKSARTPPEQVLSPPLEASKSYETRALNWVRIPSKRKRPEPEPSEEVDVDQADSKEEGGGQGKDVFWPRDLLKIDFPKARIMTFGYNTSITRGYRAVHQGNIFSHARDLLYGLEEKRRKVAGRGLVFIAHSLGGILVKEVLRRSEADPDPKINKIFTSTTGIFFFGTPHRGSKEWASFAEGVAGVAGRLFGVDTNNQVIHALLPSGPELELCRESFTTQWVKRGNSIVVRTFQESKGVTGVRWGEFSKLIVPPDSSTLDHPNQRARTINEDHIGMVKFNGRDNMAYQMVRGDIEQLIEDGQIAKEMRDAAAIINMAKEDRECIQHLRITDPRDDKKRIEETKGGLLKDSYHWILKNSDFQEWRTDEQSRLLWIKGDPGKGKTMLLCGIVNELEKSMAKADLLSYFFCQATDSRINNATAVLRGLMYLLVDQQPSLISHIRKKHDHVGKALFEDTNAWAALSEIFTNILQDSKLKSTYLVVDALDECIADLPKLLNFIVRMSSGPARVRLIVSSRNWPNIEKDLDTATQKVRLCLELNEKSISTAVDTYIQFKVDWLAERNKYNNATREDVQHFLSSNANGTFLWVALVCQELANIPRYRVQKKLREFPPGLDAAYRRMVNQICDSEDAELCKRILAIVSTVYRPIMLDELASFVDALNSVSGDYEAEMEIIGLCGSFLTLRERTVFFVHQSAKDFLLEKASNVIFPAGMEDIHDTIFSQSLQVMSKTLRRDVYRLRAPAFAIDQVKQPNPDPLAATRYSCVYWIHHLCQCSLSGDAKDHVQDGGSIDVFLRQHYLHWLEALSLYRSMSEGVLTIAKLEALIQRRVNASSLIKLVRDAHRFIMYHKWVIESSPLQAYASALMFSPARSLIRSLFEEEELKWITIKPAMGDKWSACLQTLENHSGPVCSVAFSHDSARLASGSYDGTVKIWDASSGKCLQTLGINKVPSNISFDTTGSYLRTESGTIVINASDGPLASNMTMNVNSPQKPQYQGVALSLDETWVTYNSEKLVWLPSEYRPSCSAASASGKMIGIGTGSGKVWIFKYDSSES</sequence>
<dbReference type="InterPro" id="IPR015943">
    <property type="entry name" value="WD40/YVTN_repeat-like_dom_sf"/>
</dbReference>
<gene>
    <name evidence="6" type="ORF">GP486_007019</name>
</gene>